<dbReference type="EMBL" id="SMMG02000010">
    <property type="protein sequence ID" value="KAA3458254.1"/>
    <property type="molecule type" value="Genomic_DNA"/>
</dbReference>
<feature type="region of interest" description="Disordered" evidence="10">
    <location>
        <begin position="1"/>
        <end position="44"/>
    </location>
</feature>
<sequence>MDSSRLTMVSQQDQIPNKSQTSIEPHEAQTTMAENSEKRSNKKVINNGRRRYLGVRQRPSGRWVAEIKNSSQKLRLWLGTFDKPEEAALAYDNAAMVLRGKNAKTNFQYEGNLNLIGKVNINPRVYQLLQLTIMKNHARSALRSINGKRMDPVDVDGFDTIVLSFDFMENHDKFIEWISLEMRSHSVILLRLSTELRDKAQR</sequence>
<dbReference type="GO" id="GO:0003677">
    <property type="term" value="F:DNA binding"/>
    <property type="evidence" value="ECO:0007669"/>
    <property type="project" value="UniProtKB-KW"/>
</dbReference>
<name>A0A5B6UP65_9ROSI</name>
<dbReference type="InterPro" id="IPR016177">
    <property type="entry name" value="DNA-bd_dom_sf"/>
</dbReference>
<evidence type="ECO:0000313" key="13">
    <source>
        <dbReference type="Proteomes" id="UP000325315"/>
    </source>
</evidence>
<evidence type="ECO:0000256" key="7">
    <source>
        <dbReference type="ARBA" id="ARBA00023242"/>
    </source>
</evidence>
<comment type="similarity">
    <text evidence="8">Belongs to the AP2/ERF transcription factor family. ERF subfamily.</text>
</comment>
<evidence type="ECO:0000256" key="1">
    <source>
        <dbReference type="ARBA" id="ARBA00004123"/>
    </source>
</evidence>
<evidence type="ECO:0000256" key="9">
    <source>
        <dbReference type="ARBA" id="ARBA00037379"/>
    </source>
</evidence>
<comment type="caution">
    <text evidence="12">The sequence shown here is derived from an EMBL/GenBank/DDBJ whole genome shotgun (WGS) entry which is preliminary data.</text>
</comment>
<keyword evidence="7" id="KW-0539">Nucleus</keyword>
<dbReference type="PROSITE" id="PS51032">
    <property type="entry name" value="AP2_ERF"/>
    <property type="match status" value="1"/>
</dbReference>
<dbReference type="SUPFAM" id="SSF54171">
    <property type="entry name" value="DNA-binding domain"/>
    <property type="match status" value="1"/>
</dbReference>
<keyword evidence="3" id="KW-0805">Transcription regulation</keyword>
<dbReference type="SMART" id="SM00380">
    <property type="entry name" value="AP2"/>
    <property type="match status" value="1"/>
</dbReference>
<dbReference type="InterPro" id="IPR001471">
    <property type="entry name" value="AP2/ERF_dom"/>
</dbReference>
<evidence type="ECO:0000313" key="12">
    <source>
        <dbReference type="EMBL" id="KAA3458254.1"/>
    </source>
</evidence>
<proteinExistence type="inferred from homology"/>
<comment type="subcellular location">
    <subcellularLocation>
        <location evidence="1">Nucleus</location>
    </subcellularLocation>
</comment>
<dbReference type="PANTHER" id="PTHR31194">
    <property type="entry name" value="SHN SHINE , DNA BINDING / TRANSCRIPTION FACTOR"/>
    <property type="match status" value="1"/>
</dbReference>
<dbReference type="PANTHER" id="PTHR31194:SF82">
    <property type="entry name" value="AP2_ERF DOMAIN-CONTAINING PROTEIN"/>
    <property type="match status" value="1"/>
</dbReference>
<feature type="compositionally biased region" description="Polar residues" evidence="10">
    <location>
        <begin position="1"/>
        <end position="34"/>
    </location>
</feature>
<keyword evidence="2" id="KW-0936">Ethylene signaling pathway</keyword>
<dbReference type="InterPro" id="IPR036955">
    <property type="entry name" value="AP2/ERF_dom_sf"/>
</dbReference>
<dbReference type="OrthoDB" id="773121at2759"/>
<dbReference type="Proteomes" id="UP000325315">
    <property type="component" value="Unassembled WGS sequence"/>
</dbReference>
<keyword evidence="5" id="KW-0010">Activator</keyword>
<gene>
    <name evidence="12" type="ORF">EPI10_012888</name>
</gene>
<dbReference type="CDD" id="cd00018">
    <property type="entry name" value="AP2"/>
    <property type="match status" value="1"/>
</dbReference>
<evidence type="ECO:0000256" key="4">
    <source>
        <dbReference type="ARBA" id="ARBA00023125"/>
    </source>
</evidence>
<keyword evidence="4" id="KW-0238">DNA-binding</keyword>
<reference evidence="12" key="1">
    <citation type="submission" date="2019-08" db="EMBL/GenBank/DDBJ databases">
        <authorList>
            <person name="Liu F."/>
        </authorList>
    </citation>
    <scope>NUCLEOTIDE SEQUENCE [LARGE SCALE GENOMIC DNA]</scope>
    <source>
        <strain evidence="12">PA1801</strain>
        <tissue evidence="12">Leaf</tissue>
    </source>
</reference>
<evidence type="ECO:0000256" key="6">
    <source>
        <dbReference type="ARBA" id="ARBA00023163"/>
    </source>
</evidence>
<evidence type="ECO:0000259" key="11">
    <source>
        <dbReference type="PROSITE" id="PS51032"/>
    </source>
</evidence>
<dbReference type="GO" id="GO:0005634">
    <property type="term" value="C:nucleus"/>
    <property type="evidence" value="ECO:0007669"/>
    <property type="project" value="UniProtKB-SubCell"/>
</dbReference>
<dbReference type="AlphaFoldDB" id="A0A5B6UP65"/>
<dbReference type="InterPro" id="IPR050913">
    <property type="entry name" value="AP2/ERF_ERF"/>
</dbReference>
<accession>A0A5B6UP65</accession>
<evidence type="ECO:0000256" key="3">
    <source>
        <dbReference type="ARBA" id="ARBA00023015"/>
    </source>
</evidence>
<keyword evidence="6" id="KW-0804">Transcription</keyword>
<dbReference type="FunFam" id="3.30.730.10:FF:000005">
    <property type="entry name" value="ethylene-responsive transcription factor RAP2-11"/>
    <property type="match status" value="1"/>
</dbReference>
<feature type="domain" description="AP2/ERF" evidence="11">
    <location>
        <begin position="51"/>
        <end position="108"/>
    </location>
</feature>
<dbReference type="GO" id="GO:0003700">
    <property type="term" value="F:DNA-binding transcription factor activity"/>
    <property type="evidence" value="ECO:0007669"/>
    <property type="project" value="InterPro"/>
</dbReference>
<protein>
    <submittedName>
        <fullName evidence="12">Ethylene-responsive transcription factor RAP2-2-like</fullName>
    </submittedName>
</protein>
<comment type="function">
    <text evidence="9">Probably acts as a transcriptional activator. Binds to the GCC-box pathogenesis-related promoter element. May be involved in the regulation of gene expression by stress factors and by components of stress signal transduction pathways.</text>
</comment>
<dbReference type="Gene3D" id="3.30.730.10">
    <property type="entry name" value="AP2/ERF domain"/>
    <property type="match status" value="1"/>
</dbReference>
<dbReference type="GO" id="GO:0009873">
    <property type="term" value="P:ethylene-activated signaling pathway"/>
    <property type="evidence" value="ECO:0007669"/>
    <property type="project" value="UniProtKB-KW"/>
</dbReference>
<evidence type="ECO:0000256" key="5">
    <source>
        <dbReference type="ARBA" id="ARBA00023159"/>
    </source>
</evidence>
<evidence type="ECO:0000256" key="2">
    <source>
        <dbReference type="ARBA" id="ARBA00022745"/>
    </source>
</evidence>
<evidence type="ECO:0000256" key="8">
    <source>
        <dbReference type="ARBA" id="ARBA00024343"/>
    </source>
</evidence>
<organism evidence="12 13">
    <name type="scientific">Gossypium australe</name>
    <dbReference type="NCBI Taxonomy" id="47621"/>
    <lineage>
        <taxon>Eukaryota</taxon>
        <taxon>Viridiplantae</taxon>
        <taxon>Streptophyta</taxon>
        <taxon>Embryophyta</taxon>
        <taxon>Tracheophyta</taxon>
        <taxon>Spermatophyta</taxon>
        <taxon>Magnoliopsida</taxon>
        <taxon>eudicotyledons</taxon>
        <taxon>Gunneridae</taxon>
        <taxon>Pentapetalae</taxon>
        <taxon>rosids</taxon>
        <taxon>malvids</taxon>
        <taxon>Malvales</taxon>
        <taxon>Malvaceae</taxon>
        <taxon>Malvoideae</taxon>
        <taxon>Gossypium</taxon>
    </lineage>
</organism>
<keyword evidence="13" id="KW-1185">Reference proteome</keyword>
<evidence type="ECO:0000256" key="10">
    <source>
        <dbReference type="SAM" id="MobiDB-lite"/>
    </source>
</evidence>
<dbReference type="PRINTS" id="PR00367">
    <property type="entry name" value="ETHRSPELEMNT"/>
</dbReference>
<dbReference type="Pfam" id="PF00847">
    <property type="entry name" value="AP2"/>
    <property type="match status" value="1"/>
</dbReference>